<evidence type="ECO:0000259" key="3">
    <source>
        <dbReference type="Pfam" id="PF04892"/>
    </source>
</evidence>
<dbReference type="InterPro" id="IPR006976">
    <property type="entry name" value="VanZ-like"/>
</dbReference>
<feature type="transmembrane region" description="Helical" evidence="2">
    <location>
        <begin position="46"/>
        <end position="63"/>
    </location>
</feature>
<reference evidence="4 5" key="1">
    <citation type="journal article" date="2019" name="Int. J. Syst. Evol. Microbiol.">
        <title>The Global Catalogue of Microorganisms (GCM) 10K type strain sequencing project: providing services to taxonomists for standard genome sequencing and annotation.</title>
        <authorList>
            <consortium name="The Broad Institute Genomics Platform"/>
            <consortium name="The Broad Institute Genome Sequencing Center for Infectious Disease"/>
            <person name="Wu L."/>
            <person name="Ma J."/>
        </authorList>
    </citation>
    <scope>NUCLEOTIDE SEQUENCE [LARGE SCALE GENOMIC DNA]</scope>
    <source>
        <strain evidence="4 5">JCM 16221</strain>
    </source>
</reference>
<dbReference type="Pfam" id="PF04892">
    <property type="entry name" value="VanZ"/>
    <property type="match status" value="1"/>
</dbReference>
<comment type="caution">
    <text evidence="4">The sequence shown here is derived from an EMBL/GenBank/DDBJ whole genome shotgun (WGS) entry which is preliminary data.</text>
</comment>
<evidence type="ECO:0000256" key="2">
    <source>
        <dbReference type="SAM" id="Phobius"/>
    </source>
</evidence>
<keyword evidence="2" id="KW-1133">Transmembrane helix</keyword>
<protein>
    <recommendedName>
        <fullName evidence="3">VanZ-like domain-containing protein</fullName>
    </recommendedName>
</protein>
<feature type="domain" description="VanZ-like" evidence="3">
    <location>
        <begin position="56"/>
        <end position="169"/>
    </location>
</feature>
<evidence type="ECO:0000313" key="5">
    <source>
        <dbReference type="Proteomes" id="UP001501218"/>
    </source>
</evidence>
<feature type="transmembrane region" description="Helical" evidence="2">
    <location>
        <begin position="12"/>
        <end position="34"/>
    </location>
</feature>
<feature type="transmembrane region" description="Helical" evidence="2">
    <location>
        <begin position="95"/>
        <end position="113"/>
    </location>
</feature>
<keyword evidence="2" id="KW-0472">Membrane</keyword>
<gene>
    <name evidence="4" type="ORF">GCM10009854_39740</name>
</gene>
<feature type="region of interest" description="Disordered" evidence="1">
    <location>
        <begin position="204"/>
        <end position="275"/>
    </location>
</feature>
<sequence>MQQILVAFDGFVPALTLLLLVAVIAGGVSAFARGYSTAPIGLREPFVDGALVYSVLCVGYLVFTPQFPPPDPVRPKLGNDVEAALTAIPGDSEPWIQLGGNLVLLLPLALLVPQRLDWFDNIGKIALGGLVTSTLIELVQFLAISGRVASTDDIVCNSLGAAVGGVLVQLPQRFSPGVRAQHRSTGENDRTVWLLIEKLEQERNARQRTRGLPRRRPSAGRCRSTATSSATGQRPSTSRPGCDGAPTGWPAPGPAEAVRGALPSRPSDRAEPATS</sequence>
<evidence type="ECO:0000313" key="4">
    <source>
        <dbReference type="EMBL" id="GAA2357371.1"/>
    </source>
</evidence>
<keyword evidence="5" id="KW-1185">Reference proteome</keyword>
<feature type="compositionally biased region" description="Polar residues" evidence="1">
    <location>
        <begin position="224"/>
        <end position="239"/>
    </location>
</feature>
<evidence type="ECO:0000256" key="1">
    <source>
        <dbReference type="SAM" id="MobiDB-lite"/>
    </source>
</evidence>
<dbReference type="Proteomes" id="UP001501218">
    <property type="component" value="Unassembled WGS sequence"/>
</dbReference>
<dbReference type="EMBL" id="BAAARA010000015">
    <property type="protein sequence ID" value="GAA2357371.1"/>
    <property type="molecule type" value="Genomic_DNA"/>
</dbReference>
<feature type="transmembrane region" description="Helical" evidence="2">
    <location>
        <begin position="125"/>
        <end position="144"/>
    </location>
</feature>
<feature type="compositionally biased region" description="Basic residues" evidence="1">
    <location>
        <begin position="206"/>
        <end position="218"/>
    </location>
</feature>
<proteinExistence type="predicted"/>
<accession>A0ABN3GPC1</accession>
<feature type="compositionally biased region" description="Low complexity" evidence="1">
    <location>
        <begin position="244"/>
        <end position="257"/>
    </location>
</feature>
<name>A0ABN3GPC1_9PSEU</name>
<feature type="compositionally biased region" description="Basic and acidic residues" evidence="1">
    <location>
        <begin position="266"/>
        <end position="275"/>
    </location>
</feature>
<organism evidence="4 5">
    <name type="scientific">Saccharopolyspora halophila</name>
    <dbReference type="NCBI Taxonomy" id="405551"/>
    <lineage>
        <taxon>Bacteria</taxon>
        <taxon>Bacillati</taxon>
        <taxon>Actinomycetota</taxon>
        <taxon>Actinomycetes</taxon>
        <taxon>Pseudonocardiales</taxon>
        <taxon>Pseudonocardiaceae</taxon>
        <taxon>Saccharopolyspora</taxon>
    </lineage>
</organism>
<keyword evidence="2" id="KW-0812">Transmembrane</keyword>